<reference evidence="2" key="1">
    <citation type="submission" date="2022-11" db="UniProtKB">
        <authorList>
            <consortium name="WormBaseParasite"/>
        </authorList>
    </citation>
    <scope>IDENTIFICATION</scope>
</reference>
<accession>A0A915IMW7</accession>
<keyword evidence="1" id="KW-1185">Reference proteome</keyword>
<evidence type="ECO:0000313" key="1">
    <source>
        <dbReference type="Proteomes" id="UP000887565"/>
    </source>
</evidence>
<protein>
    <submittedName>
        <fullName evidence="2">Uncharacterized protein</fullName>
    </submittedName>
</protein>
<dbReference type="Proteomes" id="UP000887565">
    <property type="component" value="Unplaced"/>
</dbReference>
<sequence length="10" mass="1190">MQNLRFALPT</sequence>
<name>A0A915IMW7_ROMCU</name>
<proteinExistence type="predicted"/>
<dbReference type="WBParaSite" id="nRc.2.0.1.t15316-RA">
    <property type="protein sequence ID" value="nRc.2.0.1.t15316-RA"/>
    <property type="gene ID" value="nRc.2.0.1.g15316"/>
</dbReference>
<organism evidence="1 2">
    <name type="scientific">Romanomermis culicivorax</name>
    <name type="common">Nematode worm</name>
    <dbReference type="NCBI Taxonomy" id="13658"/>
    <lineage>
        <taxon>Eukaryota</taxon>
        <taxon>Metazoa</taxon>
        <taxon>Ecdysozoa</taxon>
        <taxon>Nematoda</taxon>
        <taxon>Enoplea</taxon>
        <taxon>Dorylaimia</taxon>
        <taxon>Mermithida</taxon>
        <taxon>Mermithoidea</taxon>
        <taxon>Mermithidae</taxon>
        <taxon>Romanomermis</taxon>
    </lineage>
</organism>
<evidence type="ECO:0000313" key="2">
    <source>
        <dbReference type="WBParaSite" id="nRc.2.0.1.t15316-RA"/>
    </source>
</evidence>